<comment type="caution">
    <text evidence="1">The sequence shown here is derived from an EMBL/GenBank/DDBJ whole genome shotgun (WGS) entry which is preliminary data.</text>
</comment>
<accession>A0A0G1P2X2</accession>
<reference evidence="1 2" key="1">
    <citation type="journal article" date="2015" name="Nature">
        <title>rRNA introns, odd ribosomes, and small enigmatic genomes across a large radiation of phyla.</title>
        <authorList>
            <person name="Brown C.T."/>
            <person name="Hug L.A."/>
            <person name="Thomas B.C."/>
            <person name="Sharon I."/>
            <person name="Castelle C.J."/>
            <person name="Singh A."/>
            <person name="Wilkins M.J."/>
            <person name="Williams K.H."/>
            <person name="Banfield J.F."/>
        </authorList>
    </citation>
    <scope>NUCLEOTIDE SEQUENCE [LARGE SCALE GENOMIC DNA]</scope>
</reference>
<name>A0A0G1P2X2_9BACT</name>
<dbReference type="AlphaFoldDB" id="A0A0G1P2X2"/>
<gene>
    <name evidence="1" type="ORF">UW92_C0029G0006</name>
</gene>
<protein>
    <submittedName>
        <fullName evidence="1">Uncharacterized protein</fullName>
    </submittedName>
</protein>
<evidence type="ECO:0000313" key="2">
    <source>
        <dbReference type="Proteomes" id="UP000033966"/>
    </source>
</evidence>
<sequence>MTLEKEGTNSGMKSLNKKVEGEKKFAVIAMAIFILLIANAGSEEIEKYENLKKENISPEADASLKEYYSAILGASAQDAKFNTISTKDEIAIVNVTVDGKDKRILSRVTRAVGLPKAESALGQFIKAGNITVLENLWVLGREIFSINTSFGARDFFSAKSNSERLFDEGRSRLIDGMANVSINPVFAGLVSSYNAYVSPQGLTKGIYVAEKAGNYFIVKGVNKKSNVGFSWLISGAKSDEQYRLSNDDGLKIKAVIDSEAGAAEIEIWGIGNLSANISYSLITGNVVLEENLSEILEDEPTPLPNVNESEEINESERLGNNTIDEGGIEGSKPEGKKFKLYNTDEDYIIERISSVTGLGAEQVKRHISFFYKDSEDSVDEIIDEPQFPKGIESVNGSIIIRLGGS</sequence>
<dbReference type="PATRIC" id="fig|1618662.3.peg.540"/>
<evidence type="ECO:0000313" key="1">
    <source>
        <dbReference type="EMBL" id="KKT90719.1"/>
    </source>
</evidence>
<dbReference type="EMBL" id="LCKF01000029">
    <property type="protein sequence ID" value="KKT90719.1"/>
    <property type="molecule type" value="Genomic_DNA"/>
</dbReference>
<organism evidence="1 2">
    <name type="scientific">Candidatus Jorgensenbacteria bacterium GW2011_GWA2_45_13</name>
    <dbReference type="NCBI Taxonomy" id="1618662"/>
    <lineage>
        <taxon>Bacteria</taxon>
        <taxon>Candidatus Joergenseniibacteriota</taxon>
    </lineage>
</organism>
<proteinExistence type="predicted"/>
<dbReference type="Proteomes" id="UP000033966">
    <property type="component" value="Unassembled WGS sequence"/>
</dbReference>